<evidence type="ECO:0000313" key="1">
    <source>
        <dbReference type="EMBL" id="RMB88597.1"/>
    </source>
</evidence>
<sequence length="111" mass="12097">MGPPSGPKPGELESGTLAVATWGHLGPPRARWGHHRAPNLESWTAGTWLWPLEATWGHHWGPNLESWTAGTWLWPPVGTKPGELDSKILAVATNVHQAWRAGQQEPGCGHH</sequence>
<protein>
    <submittedName>
        <fullName evidence="1">Uncharacterized protein</fullName>
    </submittedName>
</protein>
<dbReference type="Proteomes" id="UP000269221">
    <property type="component" value="Unassembled WGS sequence"/>
</dbReference>
<name>A0A3M0IHM3_HIRRU</name>
<accession>A0A3M0IHM3</accession>
<keyword evidence="2" id="KW-1185">Reference proteome</keyword>
<dbReference type="OrthoDB" id="10532696at2759"/>
<dbReference type="EMBL" id="QRBI01000319">
    <property type="protein sequence ID" value="RMB88597.1"/>
    <property type="molecule type" value="Genomic_DNA"/>
</dbReference>
<proteinExistence type="predicted"/>
<dbReference type="AlphaFoldDB" id="A0A3M0IHM3"/>
<gene>
    <name evidence="1" type="ORF">DUI87_35038</name>
</gene>
<evidence type="ECO:0000313" key="2">
    <source>
        <dbReference type="Proteomes" id="UP000269221"/>
    </source>
</evidence>
<comment type="caution">
    <text evidence="1">The sequence shown here is derived from an EMBL/GenBank/DDBJ whole genome shotgun (WGS) entry which is preliminary data.</text>
</comment>
<organism evidence="1 2">
    <name type="scientific">Hirundo rustica rustica</name>
    <dbReference type="NCBI Taxonomy" id="333673"/>
    <lineage>
        <taxon>Eukaryota</taxon>
        <taxon>Metazoa</taxon>
        <taxon>Chordata</taxon>
        <taxon>Craniata</taxon>
        <taxon>Vertebrata</taxon>
        <taxon>Euteleostomi</taxon>
        <taxon>Archelosauria</taxon>
        <taxon>Archosauria</taxon>
        <taxon>Dinosauria</taxon>
        <taxon>Saurischia</taxon>
        <taxon>Theropoda</taxon>
        <taxon>Coelurosauria</taxon>
        <taxon>Aves</taxon>
        <taxon>Neognathae</taxon>
        <taxon>Neoaves</taxon>
        <taxon>Telluraves</taxon>
        <taxon>Australaves</taxon>
        <taxon>Passeriformes</taxon>
        <taxon>Sylvioidea</taxon>
        <taxon>Hirundinidae</taxon>
        <taxon>Hirundo</taxon>
    </lineage>
</organism>
<reference evidence="1 2" key="1">
    <citation type="submission" date="2018-07" db="EMBL/GenBank/DDBJ databases">
        <title>A high quality draft genome assembly of the barn swallow (H. rustica rustica).</title>
        <authorList>
            <person name="Formenti G."/>
            <person name="Chiara M."/>
            <person name="Poveda L."/>
            <person name="Francoijs K.-J."/>
            <person name="Bonisoli-Alquati A."/>
            <person name="Canova L."/>
            <person name="Gianfranceschi L."/>
            <person name="Horner D.S."/>
            <person name="Saino N."/>
        </authorList>
    </citation>
    <scope>NUCLEOTIDE SEQUENCE [LARGE SCALE GENOMIC DNA]</scope>
    <source>
        <strain evidence="1">Chelidonia</strain>
        <tissue evidence="1">Blood</tissue>
    </source>
</reference>